<proteinExistence type="predicted"/>
<organism evidence="1 2">
    <name type="scientific">Actinoallomurus liliacearum</name>
    <dbReference type="NCBI Taxonomy" id="1080073"/>
    <lineage>
        <taxon>Bacteria</taxon>
        <taxon>Bacillati</taxon>
        <taxon>Actinomycetota</taxon>
        <taxon>Actinomycetes</taxon>
        <taxon>Streptosporangiales</taxon>
        <taxon>Thermomonosporaceae</taxon>
        <taxon>Actinoallomurus</taxon>
    </lineage>
</organism>
<dbReference type="EMBL" id="BAABHJ010000039">
    <property type="protein sequence ID" value="GAA4617230.1"/>
    <property type="molecule type" value="Genomic_DNA"/>
</dbReference>
<reference evidence="2" key="1">
    <citation type="journal article" date="2019" name="Int. J. Syst. Evol. Microbiol.">
        <title>The Global Catalogue of Microorganisms (GCM) 10K type strain sequencing project: providing services to taxonomists for standard genome sequencing and annotation.</title>
        <authorList>
            <consortium name="The Broad Institute Genomics Platform"/>
            <consortium name="The Broad Institute Genome Sequencing Center for Infectious Disease"/>
            <person name="Wu L."/>
            <person name="Ma J."/>
        </authorList>
    </citation>
    <scope>NUCLEOTIDE SEQUENCE [LARGE SCALE GENOMIC DNA]</scope>
    <source>
        <strain evidence="2">JCM 17938</strain>
    </source>
</reference>
<comment type="caution">
    <text evidence="1">The sequence shown here is derived from an EMBL/GenBank/DDBJ whole genome shotgun (WGS) entry which is preliminary data.</text>
</comment>
<accession>A0ABP8TYV6</accession>
<dbReference type="Proteomes" id="UP001500212">
    <property type="component" value="Unassembled WGS sequence"/>
</dbReference>
<sequence>MNEFAEYVFHLRDEALEAAGNKRGRLIRLLEEADDDLAAAVADVAVHQSYASWWMSVTDHIEHGGLDPVTALARVREAAYRAALQAPGPGASAYQHAQAVARTDAARLFYNDTTAIGPATVTGSAPTTPAG</sequence>
<gene>
    <name evidence="1" type="ORF">GCM10023195_76810</name>
</gene>
<dbReference type="RefSeq" id="WP_345365467.1">
    <property type="nucleotide sequence ID" value="NZ_BAABHJ010000039.1"/>
</dbReference>
<name>A0ABP8TYV6_9ACTN</name>
<protein>
    <submittedName>
        <fullName evidence="1">Uncharacterized protein</fullName>
    </submittedName>
</protein>
<keyword evidence="2" id="KW-1185">Reference proteome</keyword>
<evidence type="ECO:0000313" key="1">
    <source>
        <dbReference type="EMBL" id="GAA4617230.1"/>
    </source>
</evidence>
<evidence type="ECO:0000313" key="2">
    <source>
        <dbReference type="Proteomes" id="UP001500212"/>
    </source>
</evidence>